<gene>
    <name evidence="8" type="ORF">O9G_000495</name>
</gene>
<feature type="domain" description="DNA polymerase delta subunit OB-fold" evidence="7">
    <location>
        <begin position="61"/>
        <end position="192"/>
    </location>
</feature>
<comment type="similarity">
    <text evidence="1">Belongs to the acetyl-CoA hydrolase/transferase family.</text>
</comment>
<feature type="domain" description="DNA polymerase alpha/delta/epsilon subunit B" evidence="5">
    <location>
        <begin position="213"/>
        <end position="421"/>
    </location>
</feature>
<evidence type="ECO:0000259" key="7">
    <source>
        <dbReference type="Pfam" id="PF18018"/>
    </source>
</evidence>
<dbReference type="InterPro" id="IPR026888">
    <property type="entry name" value="AcetylCoA_hyd_C"/>
</dbReference>
<dbReference type="Pfam" id="PF18018">
    <property type="entry name" value="DNA_pol_D_N"/>
    <property type="match status" value="1"/>
</dbReference>
<dbReference type="Pfam" id="PF04042">
    <property type="entry name" value="DNA_pol_E_B"/>
    <property type="match status" value="1"/>
</dbReference>
<evidence type="ECO:0000259" key="4">
    <source>
        <dbReference type="Pfam" id="PF02550"/>
    </source>
</evidence>
<organism evidence="8 9">
    <name type="scientific">Rozella allomycis (strain CSF55)</name>
    <dbReference type="NCBI Taxonomy" id="988480"/>
    <lineage>
        <taxon>Eukaryota</taxon>
        <taxon>Fungi</taxon>
        <taxon>Fungi incertae sedis</taxon>
        <taxon>Cryptomycota</taxon>
        <taxon>Cryptomycota incertae sedis</taxon>
        <taxon>Rozella</taxon>
    </lineage>
</organism>
<proteinExistence type="inferred from homology"/>
<feature type="domain" description="Acetyl-CoA hydrolase/transferase N-terminal" evidence="4">
    <location>
        <begin position="431"/>
        <end position="606"/>
    </location>
</feature>
<dbReference type="SUPFAM" id="SSF100950">
    <property type="entry name" value="NagB/RpiA/CoA transferase-like"/>
    <property type="match status" value="2"/>
</dbReference>
<sequence length="853" mass="94264">MTNEDPNNLKSKNVESFLEADWADLDKEEILDSQQERKLYTETYQDRNDVFKIKERNYNQQFDKLYMARLEALKPLVLSSAKAKWGNLNPQPNFVSKVLDVKNNELAVVVGAVYKDMPLKPNVLADLSKENNLGDIPPKKRFVGDNDKTLLEDISGRIVLNTSKLKDFLVTGIIIGALGIDAPDGTFEVLEICYPEMLDVVPRSFIPEDDVFVALVSGLNIGREDDVRLAALVNFLSGEIDSQKELSSKISRVIVAGNSVVKAVRMDDPTKPKRYGVDQTKIDMNPLITLDEILSSICENNCVDIMPGSNDPTGAALPQQSLHRFLFPNAGSFDSLKCVSNPHSFDFLGVQFLGTSGQNLEDILCYTEDQSSLEISDNILRWRHLCPTSPDTLWSYPFKDIDPFIITSRPHVYFVGNQSKFEYKKLDGDPKVVTAKEAVQVVKSNDRVYMHGIAAFPTVLAQELSLRAGELSNVEINHLHIEHDNPCSKSEYKNAFKTKNFFIGANQRKAVAEGISSLIPCFLSELPKLMRMGIRRPDVAFLNVSPPDKHGFCSLGVEVATAYAAVETAKVVVAQINPNVPRTHGHAFIPYKALDYAVHVDEPIHALEKKEPSEIEKQIGKHLAALIEDGATLQMGIGAIANAVLSCLKDHKDLGIHTEMFSDGVMDLISRGVINNSKKTFFPDRIVTSFIMGSNDLYKFVDDNPEVMFMDVAIVNDPRIIGTNPKVTAINAAVEVDLTGQVCADSVGTRMISGVGGQVDFERGAALSPGGVPIICLPSTTKDGKSRIVPTLKVGAGVVTTRNHVHWVATEYGAVNLFGKDLFERARALINIAHPKHRADLERSAFERYKVLV</sequence>
<dbReference type="InterPro" id="IPR037171">
    <property type="entry name" value="NagB/RpiA_transferase-like"/>
</dbReference>
<dbReference type="HOGENOM" id="CLU_334674_0_0_1"/>
<name>A0A075AVY3_ROZAC</name>
<evidence type="ECO:0000259" key="5">
    <source>
        <dbReference type="Pfam" id="PF04042"/>
    </source>
</evidence>
<dbReference type="InterPro" id="IPR003702">
    <property type="entry name" value="ActCoA_hydro_N"/>
</dbReference>
<accession>A0A075AVY3</accession>
<dbReference type="PANTHER" id="PTHR21432:SF20">
    <property type="entry name" value="ACETYL-COA HYDROLASE"/>
    <property type="match status" value="1"/>
</dbReference>
<feature type="domain" description="Acetyl-CoA hydrolase/transferase C-terminal" evidence="6">
    <location>
        <begin position="693"/>
        <end position="844"/>
    </location>
</feature>
<dbReference type="Gene3D" id="3.30.750.70">
    <property type="entry name" value="4-hydroxybutyrate coenzyme like domains"/>
    <property type="match status" value="1"/>
</dbReference>
<evidence type="ECO:0000313" key="8">
    <source>
        <dbReference type="EMBL" id="EPZ34310.1"/>
    </source>
</evidence>
<protein>
    <submittedName>
        <fullName evidence="8">4-hydroxybutyrate coenzyme A transferase domain-containing protein</fullName>
    </submittedName>
</protein>
<dbReference type="Gene3D" id="2.40.50.430">
    <property type="match status" value="1"/>
</dbReference>
<dbReference type="OrthoDB" id="10250396at2759"/>
<dbReference type="EMBL" id="KE560959">
    <property type="protein sequence ID" value="EPZ34310.1"/>
    <property type="molecule type" value="Genomic_DNA"/>
</dbReference>
<evidence type="ECO:0000256" key="2">
    <source>
        <dbReference type="ARBA" id="ARBA00022679"/>
    </source>
</evidence>
<dbReference type="Pfam" id="PF13336">
    <property type="entry name" value="AcetylCoA_hyd_C"/>
    <property type="match status" value="1"/>
</dbReference>
<keyword evidence="3" id="KW-0235">DNA replication</keyword>
<keyword evidence="2 8" id="KW-0808">Transferase</keyword>
<dbReference type="InterPro" id="IPR040663">
    <property type="entry name" value="DNA_pol_D_N"/>
</dbReference>
<reference evidence="8 9" key="1">
    <citation type="journal article" date="2013" name="Curr. Biol.">
        <title>Shared signatures of parasitism and phylogenomics unite Cryptomycota and microsporidia.</title>
        <authorList>
            <person name="James T.Y."/>
            <person name="Pelin A."/>
            <person name="Bonen L."/>
            <person name="Ahrendt S."/>
            <person name="Sain D."/>
            <person name="Corradi N."/>
            <person name="Stajich J.E."/>
        </authorList>
    </citation>
    <scope>NUCLEOTIDE SEQUENCE [LARGE SCALE GENOMIC DNA]</scope>
    <source>
        <strain evidence="8 9">CSF55</strain>
    </source>
</reference>
<keyword evidence="9" id="KW-1185">Reference proteome</keyword>
<dbReference type="InterPro" id="IPR007185">
    <property type="entry name" value="DNA_pol_a/d/e_bsu"/>
</dbReference>
<evidence type="ECO:0000256" key="3">
    <source>
        <dbReference type="ARBA" id="ARBA00022705"/>
    </source>
</evidence>
<dbReference type="GO" id="GO:0003677">
    <property type="term" value="F:DNA binding"/>
    <property type="evidence" value="ECO:0007669"/>
    <property type="project" value="InterPro"/>
</dbReference>
<dbReference type="Gene3D" id="3.60.21.50">
    <property type="match status" value="1"/>
</dbReference>
<dbReference type="PANTHER" id="PTHR21432">
    <property type="entry name" value="ACETYL-COA HYDROLASE-RELATED"/>
    <property type="match status" value="1"/>
</dbReference>
<dbReference type="GO" id="GO:0006083">
    <property type="term" value="P:acetate metabolic process"/>
    <property type="evidence" value="ECO:0007669"/>
    <property type="project" value="InterPro"/>
</dbReference>
<dbReference type="InterPro" id="IPR038460">
    <property type="entry name" value="AcetylCoA_hyd_C_sf"/>
</dbReference>
<evidence type="ECO:0000259" key="6">
    <source>
        <dbReference type="Pfam" id="PF13336"/>
    </source>
</evidence>
<dbReference type="InterPro" id="IPR046433">
    <property type="entry name" value="ActCoA_hydro"/>
</dbReference>
<evidence type="ECO:0000313" key="9">
    <source>
        <dbReference type="Proteomes" id="UP000030755"/>
    </source>
</evidence>
<dbReference type="Gene3D" id="3.40.1080.20">
    <property type="entry name" value="Acetyl-CoA hydrolase/transferase C-terminal domain"/>
    <property type="match status" value="1"/>
</dbReference>
<dbReference type="STRING" id="988480.A0A075AVY3"/>
<dbReference type="GO" id="GO:0008775">
    <property type="term" value="F:acetate CoA-transferase activity"/>
    <property type="evidence" value="ECO:0007669"/>
    <property type="project" value="InterPro"/>
</dbReference>
<dbReference type="Pfam" id="PF02550">
    <property type="entry name" value="AcetylCoA_hydro"/>
    <property type="match status" value="1"/>
</dbReference>
<dbReference type="AlphaFoldDB" id="A0A075AVY3"/>
<evidence type="ECO:0000256" key="1">
    <source>
        <dbReference type="ARBA" id="ARBA00009632"/>
    </source>
</evidence>
<dbReference type="Proteomes" id="UP000030755">
    <property type="component" value="Unassembled WGS sequence"/>
</dbReference>
<dbReference type="GO" id="GO:0006260">
    <property type="term" value="P:DNA replication"/>
    <property type="evidence" value="ECO:0007669"/>
    <property type="project" value="UniProtKB-KW"/>
</dbReference>